<comment type="similarity">
    <text evidence="3 10">Belongs to the FliL family.</text>
</comment>
<dbReference type="PANTHER" id="PTHR35091:SF2">
    <property type="entry name" value="FLAGELLAR PROTEIN FLIL"/>
    <property type="match status" value="1"/>
</dbReference>
<evidence type="ECO:0000256" key="5">
    <source>
        <dbReference type="ARBA" id="ARBA00022500"/>
    </source>
</evidence>
<dbReference type="PANTHER" id="PTHR35091">
    <property type="entry name" value="FLAGELLAR PROTEIN FLIL"/>
    <property type="match status" value="1"/>
</dbReference>
<evidence type="ECO:0000256" key="10">
    <source>
        <dbReference type="RuleBase" id="RU364125"/>
    </source>
</evidence>
<keyword evidence="8 10" id="KW-1133">Transmembrane helix</keyword>
<keyword evidence="6 10" id="KW-0812">Transmembrane</keyword>
<dbReference type="Pfam" id="PF03748">
    <property type="entry name" value="FliL"/>
    <property type="match status" value="1"/>
</dbReference>
<dbReference type="OrthoDB" id="2381796at2"/>
<evidence type="ECO:0000256" key="1">
    <source>
        <dbReference type="ARBA" id="ARBA00002254"/>
    </source>
</evidence>
<keyword evidence="5 10" id="KW-0145">Chemotaxis</keyword>
<comment type="function">
    <text evidence="1 10">Controls the rotational direction of flagella during chemotaxis.</text>
</comment>
<dbReference type="GO" id="GO:0071978">
    <property type="term" value="P:bacterial-type flagellum-dependent swarming motility"/>
    <property type="evidence" value="ECO:0007669"/>
    <property type="project" value="TreeGrafter"/>
</dbReference>
<accession>A0A2P6MG01</accession>
<dbReference type="AlphaFoldDB" id="A0A2P6MG01"/>
<keyword evidence="11" id="KW-0282">Flagellum</keyword>
<evidence type="ECO:0000256" key="8">
    <source>
        <dbReference type="ARBA" id="ARBA00022989"/>
    </source>
</evidence>
<dbReference type="EMBL" id="PVNS01000009">
    <property type="protein sequence ID" value="PRO65222.1"/>
    <property type="molecule type" value="Genomic_DNA"/>
</dbReference>
<comment type="caution">
    <text evidence="11">The sequence shown here is derived from an EMBL/GenBank/DDBJ whole genome shotgun (WGS) entry which is preliminary data.</text>
</comment>
<evidence type="ECO:0000256" key="9">
    <source>
        <dbReference type="ARBA" id="ARBA00023136"/>
    </source>
</evidence>
<dbReference type="GO" id="GO:0006935">
    <property type="term" value="P:chemotaxis"/>
    <property type="evidence" value="ECO:0007669"/>
    <property type="project" value="UniProtKB-KW"/>
</dbReference>
<keyword evidence="12" id="KW-1185">Reference proteome</keyword>
<dbReference type="GO" id="GO:0005886">
    <property type="term" value="C:plasma membrane"/>
    <property type="evidence" value="ECO:0007669"/>
    <property type="project" value="UniProtKB-SubCell"/>
</dbReference>
<comment type="subcellular location">
    <subcellularLocation>
        <location evidence="2">Cell membrane</location>
        <topology evidence="2">Single-pass membrane protein</topology>
    </subcellularLocation>
</comment>
<evidence type="ECO:0000256" key="4">
    <source>
        <dbReference type="ARBA" id="ARBA00022475"/>
    </source>
</evidence>
<evidence type="ECO:0000256" key="2">
    <source>
        <dbReference type="ARBA" id="ARBA00004162"/>
    </source>
</evidence>
<keyword evidence="9 10" id="KW-0472">Membrane</keyword>
<dbReference type="Proteomes" id="UP000243650">
    <property type="component" value="Unassembled WGS sequence"/>
</dbReference>
<evidence type="ECO:0000313" key="11">
    <source>
        <dbReference type="EMBL" id="PRO65222.1"/>
    </source>
</evidence>
<dbReference type="InterPro" id="IPR005503">
    <property type="entry name" value="FliL"/>
</dbReference>
<dbReference type="NCBIfam" id="NF005826">
    <property type="entry name" value="PRK07718.1"/>
    <property type="match status" value="1"/>
</dbReference>
<evidence type="ECO:0000256" key="7">
    <source>
        <dbReference type="ARBA" id="ARBA00022779"/>
    </source>
</evidence>
<reference evidence="11 12" key="1">
    <citation type="submission" date="2018-03" db="EMBL/GenBank/DDBJ databases">
        <title>Bacillus urumqiensis sp. nov., a moderately haloalkaliphilic bacterium isolated from a salt lake.</title>
        <authorList>
            <person name="Zhao B."/>
            <person name="Liao Z."/>
        </authorList>
    </citation>
    <scope>NUCLEOTIDE SEQUENCE [LARGE SCALE GENOMIC DNA]</scope>
    <source>
        <strain evidence="11 12">BZ-SZ-XJ18</strain>
    </source>
</reference>
<keyword evidence="11" id="KW-0969">Cilium</keyword>
<sequence>MFQNRLVTIMLIILASLTLIGVVVFILYTQVFQSEDADAEPSIEEVIERSVETSEITTNLYTNQVIRAVFVIEADSEDAKEEVEMRDFQVNNIIISELSDMSAQDLQGSEGMSMLEENIRSRMNEIMQDGSIVRVYIKDKVIQ</sequence>
<keyword evidence="4 10" id="KW-1003">Cell membrane</keyword>
<proteinExistence type="inferred from homology"/>
<gene>
    <name evidence="11" type="ORF">C6I21_10480</name>
</gene>
<evidence type="ECO:0000313" key="12">
    <source>
        <dbReference type="Proteomes" id="UP000243650"/>
    </source>
</evidence>
<evidence type="ECO:0000256" key="3">
    <source>
        <dbReference type="ARBA" id="ARBA00008281"/>
    </source>
</evidence>
<organism evidence="11 12">
    <name type="scientific">Alkalicoccus urumqiensis</name>
    <name type="common">Bacillus urumqiensis</name>
    <dbReference type="NCBI Taxonomy" id="1548213"/>
    <lineage>
        <taxon>Bacteria</taxon>
        <taxon>Bacillati</taxon>
        <taxon>Bacillota</taxon>
        <taxon>Bacilli</taxon>
        <taxon>Bacillales</taxon>
        <taxon>Bacillaceae</taxon>
        <taxon>Alkalicoccus</taxon>
    </lineage>
</organism>
<dbReference type="RefSeq" id="WP_105959422.1">
    <property type="nucleotide sequence ID" value="NZ_PVNS01000009.1"/>
</dbReference>
<evidence type="ECO:0000256" key="6">
    <source>
        <dbReference type="ARBA" id="ARBA00022692"/>
    </source>
</evidence>
<keyword evidence="11" id="KW-0966">Cell projection</keyword>
<name>A0A2P6MG01_ALKUR</name>
<protein>
    <recommendedName>
        <fullName evidence="10">Flagellar protein FliL</fullName>
    </recommendedName>
</protein>
<keyword evidence="7 10" id="KW-0283">Flagellar rotation</keyword>
<dbReference type="GO" id="GO:0009425">
    <property type="term" value="C:bacterial-type flagellum basal body"/>
    <property type="evidence" value="ECO:0007669"/>
    <property type="project" value="InterPro"/>
</dbReference>
<feature type="transmembrane region" description="Helical" evidence="10">
    <location>
        <begin position="6"/>
        <end position="28"/>
    </location>
</feature>